<evidence type="ECO:0000313" key="2">
    <source>
        <dbReference type="EMBL" id="CAL6034375.1"/>
    </source>
</evidence>
<reference evidence="1" key="1">
    <citation type="submission" date="2023-06" db="EMBL/GenBank/DDBJ databases">
        <authorList>
            <person name="Kurt Z."/>
        </authorList>
    </citation>
    <scope>NUCLEOTIDE SEQUENCE</scope>
</reference>
<evidence type="ECO:0000313" key="3">
    <source>
        <dbReference type="Proteomes" id="UP001642409"/>
    </source>
</evidence>
<keyword evidence="3" id="KW-1185">Reference proteome</keyword>
<gene>
    <name evidence="2" type="ORF">HINF_LOCUS35420</name>
    <name evidence="1" type="ORF">HINF_LOCUS65760</name>
</gene>
<dbReference type="AlphaFoldDB" id="A0AA86UZ95"/>
<proteinExistence type="predicted"/>
<organism evidence="1">
    <name type="scientific">Hexamita inflata</name>
    <dbReference type="NCBI Taxonomy" id="28002"/>
    <lineage>
        <taxon>Eukaryota</taxon>
        <taxon>Metamonada</taxon>
        <taxon>Diplomonadida</taxon>
        <taxon>Hexamitidae</taxon>
        <taxon>Hexamitinae</taxon>
        <taxon>Hexamita</taxon>
    </lineage>
</organism>
<evidence type="ECO:0000313" key="1">
    <source>
        <dbReference type="EMBL" id="CAI9978115.1"/>
    </source>
</evidence>
<protein>
    <submittedName>
        <fullName evidence="1">Uncharacterized protein</fullName>
    </submittedName>
</protein>
<dbReference type="EMBL" id="CAXDID020000128">
    <property type="protein sequence ID" value="CAL6034375.1"/>
    <property type="molecule type" value="Genomic_DNA"/>
</dbReference>
<dbReference type="Gene3D" id="1.20.5.340">
    <property type="match status" value="1"/>
</dbReference>
<dbReference type="EMBL" id="CATOUU010001183">
    <property type="protein sequence ID" value="CAI9978115.1"/>
    <property type="molecule type" value="Genomic_DNA"/>
</dbReference>
<name>A0AA86UZ95_9EUKA</name>
<reference evidence="2 3" key="2">
    <citation type="submission" date="2024-07" db="EMBL/GenBank/DDBJ databases">
        <authorList>
            <person name="Akdeniz Z."/>
        </authorList>
    </citation>
    <scope>NUCLEOTIDE SEQUENCE [LARGE SCALE GENOMIC DNA]</scope>
</reference>
<dbReference type="Proteomes" id="UP001642409">
    <property type="component" value="Unassembled WGS sequence"/>
</dbReference>
<accession>A0AA86UZ95</accession>
<comment type="caution">
    <text evidence="1">The sequence shown here is derived from an EMBL/GenBank/DDBJ whole genome shotgun (WGS) entry which is preliminary data.</text>
</comment>
<sequence>MQYSMRKLYIQLTSIQFRYSANQCSGLIFSIQQLNYSIQIEQTNIIGYSFQNQIGNGYMFTEILFEVQVQTSNIHVCTNLQSYANSSNNLLITISEIPTVSCEDICNSSQIPVYGLCKHDLFNGILVANGTKLCADPYIFQEYQCICKEGFVQNGLVCTNIALQLNELENLINQVNSSLQSLSSDLSVLQNLTDQNKIDIENQLNTNVMSLTYQIDQLNTLMLSKLQSLNQTINNNNETQTYNLDNLNTDYLTTKSIHAAQISNNQANIQNVNNSLTASITTNKNMIQDVNTSLTSKINSINNDISLLKTQDINTNNAVTLLQNNYNTFVTNTQQNINTINTGITNLQTKDQSLQLQINNHNTNISTLFTSVTNLNGYDQYLQGQVNTHTNEIAYLKSQIATLNARIDAFVAGNVQVSYKENNCGIVLAEVCGNGVCGWFRSMSLVGNQCDCGGCNDSSD</sequence>